<keyword evidence="7" id="KW-1185">Reference proteome</keyword>
<dbReference type="Proteomes" id="UP000659654">
    <property type="component" value="Unassembled WGS sequence"/>
</dbReference>
<dbReference type="GO" id="GO:0006893">
    <property type="term" value="P:Golgi to plasma membrane transport"/>
    <property type="evidence" value="ECO:0007669"/>
    <property type="project" value="TreeGrafter"/>
</dbReference>
<dbReference type="InterPro" id="IPR028258">
    <property type="entry name" value="Sec3-PIP2_bind"/>
</dbReference>
<comment type="caution">
    <text evidence="6">The sequence shown here is derived from an EMBL/GenBank/DDBJ whole genome shotgun (WGS) entry which is preliminary data.</text>
</comment>
<evidence type="ECO:0000313" key="7">
    <source>
        <dbReference type="Proteomes" id="UP000659654"/>
    </source>
</evidence>
<evidence type="ECO:0000313" key="6">
    <source>
        <dbReference type="EMBL" id="CAD5208920.1"/>
    </source>
</evidence>
<keyword evidence="3" id="KW-0268">Exocytosis</keyword>
<reference evidence="6" key="1">
    <citation type="submission" date="2020-09" db="EMBL/GenBank/DDBJ databases">
        <authorList>
            <person name="Kikuchi T."/>
        </authorList>
    </citation>
    <scope>NUCLEOTIDE SEQUENCE</scope>
    <source>
        <strain evidence="6">Ka4C1</strain>
    </source>
</reference>
<dbReference type="EMBL" id="CAJFDI010000001">
    <property type="protein sequence ID" value="CAD5208920.1"/>
    <property type="molecule type" value="Genomic_DNA"/>
</dbReference>
<keyword evidence="4" id="KW-0175">Coiled coil</keyword>
<organism evidence="6 7">
    <name type="scientific">Bursaphelenchus xylophilus</name>
    <name type="common">Pinewood nematode worm</name>
    <name type="synonym">Aphelenchoides xylophilus</name>
    <dbReference type="NCBI Taxonomy" id="6326"/>
    <lineage>
        <taxon>Eukaryota</taxon>
        <taxon>Metazoa</taxon>
        <taxon>Ecdysozoa</taxon>
        <taxon>Nematoda</taxon>
        <taxon>Chromadorea</taxon>
        <taxon>Rhabditida</taxon>
        <taxon>Tylenchina</taxon>
        <taxon>Tylenchomorpha</taxon>
        <taxon>Aphelenchoidea</taxon>
        <taxon>Aphelenchoididae</taxon>
        <taxon>Bursaphelenchus</taxon>
    </lineage>
</organism>
<dbReference type="GO" id="GO:0000145">
    <property type="term" value="C:exocyst"/>
    <property type="evidence" value="ECO:0007669"/>
    <property type="project" value="InterPro"/>
</dbReference>
<gene>
    <name evidence="6" type="ORF">BXYJ_LOCUS1156</name>
</gene>
<dbReference type="EMBL" id="CAJFCV020000001">
    <property type="protein sequence ID" value="CAG9083380.1"/>
    <property type="molecule type" value="Genomic_DNA"/>
</dbReference>
<dbReference type="GO" id="GO:0006887">
    <property type="term" value="P:exocytosis"/>
    <property type="evidence" value="ECO:0007669"/>
    <property type="project" value="UniProtKB-KW"/>
</dbReference>
<comment type="similarity">
    <text evidence="1">Belongs to the SEC3 family.</text>
</comment>
<dbReference type="GO" id="GO:0005886">
    <property type="term" value="C:plasma membrane"/>
    <property type="evidence" value="ECO:0007669"/>
    <property type="project" value="TreeGrafter"/>
</dbReference>
<dbReference type="OrthoDB" id="27109at2759"/>
<dbReference type="InterPro" id="IPR048628">
    <property type="entry name" value="Sec3_C"/>
</dbReference>
<evidence type="ECO:0000256" key="4">
    <source>
        <dbReference type="ARBA" id="ARBA00023054"/>
    </source>
</evidence>
<dbReference type="InterPro" id="IPR019160">
    <property type="entry name" value="Sec3_CC"/>
</dbReference>
<dbReference type="Proteomes" id="UP000582659">
    <property type="component" value="Unassembled WGS sequence"/>
</dbReference>
<evidence type="ECO:0000256" key="2">
    <source>
        <dbReference type="ARBA" id="ARBA00022448"/>
    </source>
</evidence>
<dbReference type="SMART" id="SM01313">
    <property type="entry name" value="Sec3-PIP2_bind"/>
    <property type="match status" value="1"/>
</dbReference>
<feature type="domain" description="Exocyst complex component Sec3 PIP2-binding N-terminal" evidence="5">
    <location>
        <begin position="33"/>
        <end position="124"/>
    </location>
</feature>
<proteinExistence type="inferred from homology"/>
<evidence type="ECO:0000259" key="5">
    <source>
        <dbReference type="SMART" id="SM01313"/>
    </source>
</evidence>
<dbReference type="PANTHER" id="PTHR16092:SF14">
    <property type="entry name" value="EXOCYST COMPLEX COMPONENT 1 ISOFORM X1"/>
    <property type="match status" value="1"/>
</dbReference>
<dbReference type="PANTHER" id="PTHR16092">
    <property type="entry name" value="SEC3/SYNTAXIN-RELATED"/>
    <property type="match status" value="1"/>
</dbReference>
<protein>
    <submittedName>
        <fullName evidence="6">(pine wood nematode) hypothetical protein</fullName>
    </submittedName>
</protein>
<evidence type="ECO:0000256" key="3">
    <source>
        <dbReference type="ARBA" id="ARBA00022483"/>
    </source>
</evidence>
<dbReference type="Pfam" id="PF09763">
    <property type="entry name" value="Sec3_CC"/>
    <property type="match status" value="1"/>
</dbReference>
<dbReference type="Pfam" id="PF20654">
    <property type="entry name" value="Sec3_C-term"/>
    <property type="match status" value="1"/>
</dbReference>
<dbReference type="Pfam" id="PF15277">
    <property type="entry name" value="Sec3-PIP2_bind"/>
    <property type="match status" value="1"/>
</dbReference>
<dbReference type="GO" id="GO:0005546">
    <property type="term" value="F:phosphatidylinositol-4,5-bisphosphate binding"/>
    <property type="evidence" value="ECO:0007669"/>
    <property type="project" value="TreeGrafter"/>
</dbReference>
<dbReference type="SMR" id="A0A7I8XC75"/>
<accession>A0A7I8XC75</accession>
<sequence length="801" mass="92913">MVALRADLQRSLFQDDEERLLSYVNVSKENEKKKRKETYLCIASTVQQPVVVKLYLVRAKEDGFHKKESFMLRDIKIVDGINPRKPQAEFDLVFGDNRRRNFFATSLSGKESFIKELFLVSHKFLPIQKPEFVNIKLPDLESPKNELIPGDEVVQDVQDEDYHPITQKEEADFRRMLKQFNLELSEAKLFNEKLTQMLADLDNTNIESIMASETAVADLIDNLEQCDDYMKFLGDRLSAYDTVLHQVEENVEVIEEKANLGQVERDNLHLLLNSLVEFTELMATVSPEQLELLQRPKFGDQASVNLGLEAAKRAHQFMSSESVHSNLDAFKEGMQTVRTAFGVFVDTFYSYVSATMENMRDRIPLDDSTIMPKHSAVYRQLQNFSEIVNIIRISRPNVYQRLLDNYRQHVTTIFNQDQHNFYKNHEQKVNTMSASSASDLNEFGSLMELVSAESEIVVQAEQSFLQKFFHIPSIDPNTQQVSDSMRAVIRPIFEPMAEIFQRFGRACCSRNPSLLPATLFVRLVSLLPRYNNPKSYFSTVFGNFVVAMKRILDEQMNYRLDSYRVQKFTKRQRIGTLSSIDEFHRVIVETDRIFGESERRSDFEKWAVKLCNGVIEGIDNAAMSPNSKSPASIVRLENFHKLYLSLSEMRKISALDDIRSQVKRKYQENMKIYVFDYLGKPLEKLHLFFESVEFAISSGVRPEEVGFQQQFSRGELKKAISAHQGREVKKGLENLYAKVEKHLGGDSQLLQVVWRDMQQEFLSQIKHYQRLISQCYPNSRLNLEFTIEDVLRYFSEIAQQH</sequence>
<keyword evidence="2" id="KW-0813">Transport</keyword>
<dbReference type="AlphaFoldDB" id="A0A7I8XC75"/>
<evidence type="ECO:0000256" key="1">
    <source>
        <dbReference type="ARBA" id="ARBA00006518"/>
    </source>
</evidence>
<name>A0A7I8XC75_BURXY</name>